<organism evidence="1 2">
    <name type="scientific">Smallanthus sonchifolius</name>
    <dbReference type="NCBI Taxonomy" id="185202"/>
    <lineage>
        <taxon>Eukaryota</taxon>
        <taxon>Viridiplantae</taxon>
        <taxon>Streptophyta</taxon>
        <taxon>Embryophyta</taxon>
        <taxon>Tracheophyta</taxon>
        <taxon>Spermatophyta</taxon>
        <taxon>Magnoliopsida</taxon>
        <taxon>eudicotyledons</taxon>
        <taxon>Gunneridae</taxon>
        <taxon>Pentapetalae</taxon>
        <taxon>asterids</taxon>
        <taxon>campanulids</taxon>
        <taxon>Asterales</taxon>
        <taxon>Asteraceae</taxon>
        <taxon>Asteroideae</taxon>
        <taxon>Heliantheae alliance</taxon>
        <taxon>Millerieae</taxon>
        <taxon>Smallanthus</taxon>
    </lineage>
</organism>
<name>A0ACB9ISH8_9ASTR</name>
<sequence>MIGAHPPRRSATPPLITTFAASSTITTACIELEEETMHLYGFEFIRQARQAGTPSTGCQICKAAATTRRGRGRGASRSAAAS</sequence>
<proteinExistence type="predicted"/>
<evidence type="ECO:0000313" key="1">
    <source>
        <dbReference type="EMBL" id="KAI3810461.1"/>
    </source>
</evidence>
<dbReference type="EMBL" id="CM042024">
    <property type="protein sequence ID" value="KAI3810461.1"/>
    <property type="molecule type" value="Genomic_DNA"/>
</dbReference>
<protein>
    <submittedName>
        <fullName evidence="1">Uncharacterized protein</fullName>
    </submittedName>
</protein>
<reference evidence="1 2" key="2">
    <citation type="journal article" date="2022" name="Mol. Ecol. Resour.">
        <title>The genomes of chicory, endive, great burdock and yacon provide insights into Asteraceae paleo-polyploidization history and plant inulin production.</title>
        <authorList>
            <person name="Fan W."/>
            <person name="Wang S."/>
            <person name="Wang H."/>
            <person name="Wang A."/>
            <person name="Jiang F."/>
            <person name="Liu H."/>
            <person name="Zhao H."/>
            <person name="Xu D."/>
            <person name="Zhang Y."/>
        </authorList>
    </citation>
    <scope>NUCLEOTIDE SEQUENCE [LARGE SCALE GENOMIC DNA]</scope>
    <source>
        <strain evidence="2">cv. Yunnan</strain>
        <tissue evidence="1">Leaves</tissue>
    </source>
</reference>
<keyword evidence="2" id="KW-1185">Reference proteome</keyword>
<accession>A0ACB9ISH8</accession>
<dbReference type="Proteomes" id="UP001056120">
    <property type="component" value="Linkage Group LG07"/>
</dbReference>
<gene>
    <name evidence="1" type="ORF">L1987_20074</name>
</gene>
<comment type="caution">
    <text evidence="1">The sequence shown here is derived from an EMBL/GenBank/DDBJ whole genome shotgun (WGS) entry which is preliminary data.</text>
</comment>
<reference evidence="2" key="1">
    <citation type="journal article" date="2022" name="Mol. Ecol. Resour.">
        <title>The genomes of chicory, endive, great burdock and yacon provide insights into Asteraceae palaeo-polyploidization history and plant inulin production.</title>
        <authorList>
            <person name="Fan W."/>
            <person name="Wang S."/>
            <person name="Wang H."/>
            <person name="Wang A."/>
            <person name="Jiang F."/>
            <person name="Liu H."/>
            <person name="Zhao H."/>
            <person name="Xu D."/>
            <person name="Zhang Y."/>
        </authorList>
    </citation>
    <scope>NUCLEOTIDE SEQUENCE [LARGE SCALE GENOMIC DNA]</scope>
    <source>
        <strain evidence="2">cv. Yunnan</strain>
    </source>
</reference>
<evidence type="ECO:0000313" key="2">
    <source>
        <dbReference type="Proteomes" id="UP001056120"/>
    </source>
</evidence>